<feature type="chain" id="PRO_5039394620" evidence="1">
    <location>
        <begin position="26"/>
        <end position="245"/>
    </location>
</feature>
<evidence type="ECO:0000313" key="2">
    <source>
        <dbReference type="EMBL" id="HIU10787.1"/>
    </source>
</evidence>
<dbReference type="Proteomes" id="UP000824124">
    <property type="component" value="Unassembled WGS sequence"/>
</dbReference>
<name>A0A9D1KY63_9FIRM</name>
<feature type="signal peptide" evidence="1">
    <location>
        <begin position="1"/>
        <end position="25"/>
    </location>
</feature>
<organism evidence="2 3">
    <name type="scientific">Candidatus Avidehalobacter gallistercoris</name>
    <dbReference type="NCBI Taxonomy" id="2840694"/>
    <lineage>
        <taxon>Bacteria</taxon>
        <taxon>Bacillati</taxon>
        <taxon>Bacillota</taxon>
        <taxon>Clostridia</taxon>
        <taxon>Eubacteriales</taxon>
        <taxon>Peptococcaceae</taxon>
        <taxon>Peptococcaceae incertae sedis</taxon>
        <taxon>Candidatus Avidehalobacter</taxon>
    </lineage>
</organism>
<evidence type="ECO:0000256" key="1">
    <source>
        <dbReference type="SAM" id="SignalP"/>
    </source>
</evidence>
<sequence>MKYKLLKTMFLSCVLLIMFCTSAFASTGAVLLDSKETVIDGQKVIVNTYDDNGYIVQTFKWPDATCGIESKLSEQEMDTFIDANYPAVIQEYAEEIDLYSGPISFDKRAQSSQNAYCAVRTVGDFYATCLLPPFKTKVVGGYLRGYYGGPTTATKITLTETYNFSGIDVTVSWPPGVSVTGSSYTWTSDSYDDTNMATAHREDIEGQSILADCTLGINSRADIYLGNVSYSAVANVSCKTKDFVE</sequence>
<dbReference type="AlphaFoldDB" id="A0A9D1KY63"/>
<protein>
    <submittedName>
        <fullName evidence="2">Uncharacterized protein</fullName>
    </submittedName>
</protein>
<gene>
    <name evidence="2" type="ORF">IAB00_06075</name>
</gene>
<reference evidence="2" key="2">
    <citation type="journal article" date="2021" name="PeerJ">
        <title>Extensive microbial diversity within the chicken gut microbiome revealed by metagenomics and culture.</title>
        <authorList>
            <person name="Gilroy R."/>
            <person name="Ravi A."/>
            <person name="Getino M."/>
            <person name="Pursley I."/>
            <person name="Horton D.L."/>
            <person name="Alikhan N.F."/>
            <person name="Baker D."/>
            <person name="Gharbi K."/>
            <person name="Hall N."/>
            <person name="Watson M."/>
            <person name="Adriaenssens E.M."/>
            <person name="Foster-Nyarko E."/>
            <person name="Jarju S."/>
            <person name="Secka A."/>
            <person name="Antonio M."/>
            <person name="Oren A."/>
            <person name="Chaudhuri R.R."/>
            <person name="La Ragione R."/>
            <person name="Hildebrand F."/>
            <person name="Pallen M.J."/>
        </authorList>
    </citation>
    <scope>NUCLEOTIDE SEQUENCE</scope>
    <source>
        <strain evidence="2">2830</strain>
    </source>
</reference>
<proteinExistence type="predicted"/>
<accession>A0A9D1KY63</accession>
<dbReference type="EMBL" id="DVMH01000030">
    <property type="protein sequence ID" value="HIU10787.1"/>
    <property type="molecule type" value="Genomic_DNA"/>
</dbReference>
<reference evidence="2" key="1">
    <citation type="submission" date="2020-10" db="EMBL/GenBank/DDBJ databases">
        <authorList>
            <person name="Gilroy R."/>
        </authorList>
    </citation>
    <scope>NUCLEOTIDE SEQUENCE</scope>
    <source>
        <strain evidence="2">2830</strain>
    </source>
</reference>
<comment type="caution">
    <text evidence="2">The sequence shown here is derived from an EMBL/GenBank/DDBJ whole genome shotgun (WGS) entry which is preliminary data.</text>
</comment>
<keyword evidence="1" id="KW-0732">Signal</keyword>
<evidence type="ECO:0000313" key="3">
    <source>
        <dbReference type="Proteomes" id="UP000824124"/>
    </source>
</evidence>